<dbReference type="PANTHER" id="PTHR30136">
    <property type="entry name" value="HELIX-TURN-HELIX TRANSCRIPTIONAL REGULATOR, ICLR FAMILY"/>
    <property type="match status" value="1"/>
</dbReference>
<dbReference type="Gene3D" id="1.10.10.10">
    <property type="entry name" value="Winged helix-like DNA-binding domain superfamily/Winged helix DNA-binding domain"/>
    <property type="match status" value="1"/>
</dbReference>
<evidence type="ECO:0000256" key="2">
    <source>
        <dbReference type="ARBA" id="ARBA00023125"/>
    </source>
</evidence>
<dbReference type="Pfam" id="PF01614">
    <property type="entry name" value="IclR_C"/>
    <property type="match status" value="1"/>
</dbReference>
<feature type="domain" description="IclR-ED" evidence="5">
    <location>
        <begin position="72"/>
        <end position="256"/>
    </location>
</feature>
<dbReference type="GO" id="GO:0045892">
    <property type="term" value="P:negative regulation of DNA-templated transcription"/>
    <property type="evidence" value="ECO:0007669"/>
    <property type="project" value="TreeGrafter"/>
</dbReference>
<sequence>MRKNDAVESAQSARRALRLVLMLAQAGQLRVSEVSNALGVAPSTAHRLLTALEQEGMAARSSFGRRYVVGPQFVAATTAALERDRTLTAAAVDELQALAQRTGETAHLVRRRELVTDFIYAADCDRGLRVGSRAGVQLPAHATAGGKALLALLGRERVDALYEGFDWPVLTARTIRCLSELQRELALVAERGWAVNDGEAEDGIRAVGVAIDHPAEVQAAAVVIAAPASRVSGGDVEYLAHELESTAASIAQAWQDMNPIAFSRG</sequence>
<keyword evidence="2" id="KW-0238">DNA-binding</keyword>
<dbReference type="EMBL" id="CSWP01000005">
    <property type="protein sequence ID" value="CPV55286.1"/>
    <property type="molecule type" value="Genomic_DNA"/>
</dbReference>
<evidence type="ECO:0000256" key="3">
    <source>
        <dbReference type="ARBA" id="ARBA00023163"/>
    </source>
</evidence>
<dbReference type="SMART" id="SM00346">
    <property type="entry name" value="HTH_ICLR"/>
    <property type="match status" value="1"/>
</dbReference>
<dbReference type="Pfam" id="PF09339">
    <property type="entry name" value="HTH_IclR"/>
    <property type="match status" value="1"/>
</dbReference>
<dbReference type="SUPFAM" id="SSF46785">
    <property type="entry name" value="Winged helix' DNA-binding domain"/>
    <property type="match status" value="1"/>
</dbReference>
<dbReference type="InterPro" id="IPR036388">
    <property type="entry name" value="WH-like_DNA-bd_sf"/>
</dbReference>
<reference evidence="6 7" key="1">
    <citation type="submission" date="2015-03" db="EMBL/GenBank/DDBJ databases">
        <authorList>
            <person name="Murphy D."/>
        </authorList>
    </citation>
    <scope>NUCLEOTIDE SEQUENCE [LARGE SCALE GENOMIC DNA]</scope>
    <source>
        <strain evidence="6 7">PAP088</strain>
    </source>
</reference>
<dbReference type="InterPro" id="IPR005471">
    <property type="entry name" value="Tscrpt_reg_IclR_N"/>
</dbReference>
<proteinExistence type="predicted"/>
<evidence type="ECO:0000313" key="6">
    <source>
        <dbReference type="EMBL" id="CPV55286.1"/>
    </source>
</evidence>
<dbReference type="InterPro" id="IPR050707">
    <property type="entry name" value="HTH_MetabolicPath_Reg"/>
</dbReference>
<dbReference type="PANTHER" id="PTHR30136:SF35">
    <property type="entry name" value="HTH-TYPE TRANSCRIPTIONAL REGULATOR RV1719"/>
    <property type="match status" value="1"/>
</dbReference>
<dbReference type="AlphaFoldDB" id="A0A0U0YTQ4"/>
<dbReference type="Proteomes" id="UP000045782">
    <property type="component" value="Unassembled WGS sequence"/>
</dbReference>
<dbReference type="InterPro" id="IPR036390">
    <property type="entry name" value="WH_DNA-bd_sf"/>
</dbReference>
<accession>A0A0U0YTQ4</accession>
<dbReference type="PROSITE" id="PS51078">
    <property type="entry name" value="ICLR_ED"/>
    <property type="match status" value="1"/>
</dbReference>
<dbReference type="GO" id="GO:0003700">
    <property type="term" value="F:DNA-binding transcription factor activity"/>
    <property type="evidence" value="ECO:0007669"/>
    <property type="project" value="TreeGrafter"/>
</dbReference>
<dbReference type="SUPFAM" id="SSF55781">
    <property type="entry name" value="GAF domain-like"/>
    <property type="match status" value="1"/>
</dbReference>
<feature type="domain" description="HTH iclR-type" evidence="4">
    <location>
        <begin position="10"/>
        <end position="71"/>
    </location>
</feature>
<protein>
    <submittedName>
        <fullName evidence="6">Transcriptional regulator</fullName>
    </submittedName>
</protein>
<dbReference type="InterPro" id="IPR014757">
    <property type="entry name" value="Tscrpt_reg_IclR_C"/>
</dbReference>
<evidence type="ECO:0000313" key="7">
    <source>
        <dbReference type="Proteomes" id="UP000045782"/>
    </source>
</evidence>
<evidence type="ECO:0000259" key="5">
    <source>
        <dbReference type="PROSITE" id="PS51078"/>
    </source>
</evidence>
<organism evidence="6 7">
    <name type="scientific">Mycobacteroides abscessus</name>
    <dbReference type="NCBI Taxonomy" id="36809"/>
    <lineage>
        <taxon>Bacteria</taxon>
        <taxon>Bacillati</taxon>
        <taxon>Actinomycetota</taxon>
        <taxon>Actinomycetes</taxon>
        <taxon>Mycobacteriales</taxon>
        <taxon>Mycobacteriaceae</taxon>
        <taxon>Mycobacteroides</taxon>
    </lineage>
</organism>
<name>A0A0U0YTQ4_9MYCO</name>
<evidence type="ECO:0000256" key="1">
    <source>
        <dbReference type="ARBA" id="ARBA00023015"/>
    </source>
</evidence>
<keyword evidence="3" id="KW-0804">Transcription</keyword>
<gene>
    <name evidence="6" type="primary">kdgR_3</name>
    <name evidence="6" type="ORF">ERS075579_02664</name>
</gene>
<keyword evidence="1" id="KW-0805">Transcription regulation</keyword>
<dbReference type="Gene3D" id="3.30.450.40">
    <property type="match status" value="1"/>
</dbReference>
<dbReference type="InterPro" id="IPR029016">
    <property type="entry name" value="GAF-like_dom_sf"/>
</dbReference>
<dbReference type="GO" id="GO:0003677">
    <property type="term" value="F:DNA binding"/>
    <property type="evidence" value="ECO:0007669"/>
    <property type="project" value="UniProtKB-KW"/>
</dbReference>
<dbReference type="PROSITE" id="PS51077">
    <property type="entry name" value="HTH_ICLR"/>
    <property type="match status" value="1"/>
</dbReference>
<evidence type="ECO:0000259" key="4">
    <source>
        <dbReference type="PROSITE" id="PS51077"/>
    </source>
</evidence>